<proteinExistence type="predicted"/>
<evidence type="ECO:0000256" key="1">
    <source>
        <dbReference type="SAM" id="Phobius"/>
    </source>
</evidence>
<feature type="transmembrane region" description="Helical" evidence="1">
    <location>
        <begin position="23"/>
        <end position="42"/>
    </location>
</feature>
<organism evidence="2 3">
    <name type="scientific">Streptomyces ortus</name>
    <dbReference type="NCBI Taxonomy" id="2867268"/>
    <lineage>
        <taxon>Bacteria</taxon>
        <taxon>Bacillati</taxon>
        <taxon>Actinomycetota</taxon>
        <taxon>Actinomycetes</taxon>
        <taxon>Kitasatosporales</taxon>
        <taxon>Streptomycetaceae</taxon>
        <taxon>Streptomyces</taxon>
    </lineage>
</organism>
<evidence type="ECO:0000313" key="2">
    <source>
        <dbReference type="EMBL" id="MCX4232092.1"/>
    </source>
</evidence>
<keyword evidence="1" id="KW-1133">Transmembrane helix</keyword>
<comment type="caution">
    <text evidence="2">The sequence shown here is derived from an EMBL/GenBank/DDBJ whole genome shotgun (WGS) entry which is preliminary data.</text>
</comment>
<gene>
    <name evidence="2" type="ORF">K3769_04700</name>
</gene>
<protein>
    <recommendedName>
        <fullName evidence="4">Heme exporter protein D</fullName>
    </recommendedName>
</protein>
<keyword evidence="3" id="KW-1185">Reference proteome</keyword>
<evidence type="ECO:0000313" key="3">
    <source>
        <dbReference type="Proteomes" id="UP001165590"/>
    </source>
</evidence>
<dbReference type="EMBL" id="JAIFZO010000002">
    <property type="protein sequence ID" value="MCX4232092.1"/>
    <property type="molecule type" value="Genomic_DNA"/>
</dbReference>
<keyword evidence="1" id="KW-0812">Transmembrane</keyword>
<name>A0ABT3UX69_9ACTN</name>
<dbReference type="RefSeq" id="WP_267025195.1">
    <property type="nucleotide sequence ID" value="NZ_JAIFZO010000002.1"/>
</dbReference>
<dbReference type="Proteomes" id="UP001165590">
    <property type="component" value="Unassembled WGS sequence"/>
</dbReference>
<sequence>MGPTPLDVANTLVTGGDLIDRHWPIFALLAAAIVLALAWRALRRASRYIDDLADEQQAAADSTDTEQREETP</sequence>
<accession>A0ABT3UX69</accession>
<evidence type="ECO:0008006" key="4">
    <source>
        <dbReference type="Google" id="ProtNLM"/>
    </source>
</evidence>
<reference evidence="2" key="1">
    <citation type="journal article" date="2022" name="bioRxiv">
        <title>Discovery and biosynthetic assessment of Streptomyces ortus sp nov. isolated from a deep-sea sponge.</title>
        <authorList>
            <person name="Williams S.E."/>
        </authorList>
    </citation>
    <scope>NUCLEOTIDE SEQUENCE</scope>
    <source>
        <strain evidence="2">A15ISP2-DRY2</strain>
    </source>
</reference>
<keyword evidence="1" id="KW-0472">Membrane</keyword>